<evidence type="ECO:0000313" key="2">
    <source>
        <dbReference type="EMBL" id="GAD75589.1"/>
    </source>
</evidence>
<comment type="caution">
    <text evidence="2">The sequence shown here is derived from an EMBL/GenBank/DDBJ whole genome shotgun (WGS) entry which is preliminary data.</text>
</comment>
<feature type="domain" description="Type II secretion system protein GspB C-terminal" evidence="1">
    <location>
        <begin position="197"/>
        <end position="255"/>
    </location>
</feature>
<evidence type="ECO:0000313" key="3">
    <source>
        <dbReference type="Proteomes" id="UP000016567"/>
    </source>
</evidence>
<dbReference type="STRING" id="1219077.VAZ01S_027_00170"/>
<dbReference type="Pfam" id="PF16537">
    <property type="entry name" value="T2SSB"/>
    <property type="match status" value="1"/>
</dbReference>
<dbReference type="Proteomes" id="UP000016567">
    <property type="component" value="Unassembled WGS sequence"/>
</dbReference>
<dbReference type="GO" id="GO:0015627">
    <property type="term" value="C:type II protein secretion system complex"/>
    <property type="evidence" value="ECO:0007669"/>
    <property type="project" value="InterPro"/>
</dbReference>
<accession>U3C288</accession>
<dbReference type="AlphaFoldDB" id="U3C288"/>
<organism evidence="2 3">
    <name type="scientific">Vibrio azureus NBRC 104587</name>
    <dbReference type="NCBI Taxonomy" id="1219077"/>
    <lineage>
        <taxon>Bacteria</taxon>
        <taxon>Pseudomonadati</taxon>
        <taxon>Pseudomonadota</taxon>
        <taxon>Gammaproteobacteria</taxon>
        <taxon>Vibrionales</taxon>
        <taxon>Vibrionaceae</taxon>
        <taxon>Vibrio</taxon>
    </lineage>
</organism>
<gene>
    <name evidence="2" type="ORF">VAZ01S_027_00170</name>
</gene>
<evidence type="ECO:0000259" key="1">
    <source>
        <dbReference type="Pfam" id="PF16537"/>
    </source>
</evidence>
<dbReference type="EMBL" id="BATL01000027">
    <property type="protein sequence ID" value="GAD75589.1"/>
    <property type="molecule type" value="Genomic_DNA"/>
</dbReference>
<proteinExistence type="predicted"/>
<protein>
    <recommendedName>
        <fullName evidence="1">Type II secretion system protein GspB C-terminal domain-containing protein</fullName>
    </recommendedName>
</protein>
<keyword evidence="3" id="KW-1185">Reference proteome</keyword>
<reference evidence="2 3" key="1">
    <citation type="submission" date="2013-09" db="EMBL/GenBank/DDBJ databases">
        <title>Whole genome shotgun sequence of Vibrio azureus NBRC 104587.</title>
        <authorList>
            <person name="Isaki S."/>
            <person name="Hosoyama A."/>
            <person name="Numata M."/>
            <person name="Hashimoto M."/>
            <person name="Hosoyama Y."/>
            <person name="Tsuchikane K."/>
            <person name="Noguchi M."/>
            <person name="Hirakata S."/>
            <person name="Ichikawa N."/>
            <person name="Ohji S."/>
            <person name="Yamazoe A."/>
            <person name="Fujita N."/>
        </authorList>
    </citation>
    <scope>NUCLEOTIDE SEQUENCE [LARGE SCALE GENOMIC DNA]</scope>
    <source>
        <strain evidence="2 3">NBRC 104587</strain>
    </source>
</reference>
<sequence>MSMTKHVGAFLIPVAFSAIGSAWYLGVFNPRSEQSQPLSEPLKVVEAAQSVTLPEEALSLPTPVRKPKFESFDYPERQTLQPLQREWPVAKITRVIGSFTTQAGDGNLSANEVNKAMLTNKVPTSPKMQSENESELGVSLSDLDLSSLSPELASTVESVLNNNDDYLSNEPYSDSSASAAMSISQLEKEQEKWRGRLPALNFQIHIYSSDAQRRWVKINDVEYHQGDLIDNQIMLKEINAHGVIIEFQGEQISIPSTYQWKG</sequence>
<dbReference type="RefSeq" id="WP_021709348.1">
    <property type="nucleotide sequence ID" value="NZ_BAOB01000026.1"/>
</dbReference>
<name>U3C288_9VIBR</name>
<dbReference type="InterPro" id="IPR032389">
    <property type="entry name" value="GspB_C"/>
</dbReference>
<dbReference type="OrthoDB" id="5432325at2"/>
<dbReference type="eggNOG" id="COG3267">
    <property type="taxonomic scope" value="Bacteria"/>
</dbReference>